<dbReference type="OrthoDB" id="2505547at2759"/>
<reference evidence="1" key="1">
    <citation type="submission" date="2021-03" db="EMBL/GenBank/DDBJ databases">
        <title>Draft genome sequence of rust myrtle Austropuccinia psidii MF-1, a brazilian biotype.</title>
        <authorList>
            <person name="Quecine M.C."/>
            <person name="Pachon D.M.R."/>
            <person name="Bonatelli M.L."/>
            <person name="Correr F.H."/>
            <person name="Franceschini L.M."/>
            <person name="Leite T.F."/>
            <person name="Margarido G.R.A."/>
            <person name="Almeida C.A."/>
            <person name="Ferrarezi J.A."/>
            <person name="Labate C.A."/>
        </authorList>
    </citation>
    <scope>NUCLEOTIDE SEQUENCE</scope>
    <source>
        <strain evidence="1">MF-1</strain>
    </source>
</reference>
<proteinExistence type="predicted"/>
<evidence type="ECO:0000313" key="2">
    <source>
        <dbReference type="Proteomes" id="UP000765509"/>
    </source>
</evidence>
<accession>A0A9Q3I0U7</accession>
<sequence>MQEPYRAANCSTALKRNGSNFVEWLTCLNRVLCVAFNSETSIDDSPSPLNDLLPEENRAIFHFINASIPHEFALWIRINPSQTTARAFFDAIKTRCFPGNCLKKLHVVCEMLTMLVENGSGSPWPNNVLVLSLCRTFAILKKLGVEADELKGLLAQAACHTPATLNQVAFGQLVMAAILEKGDNKLTFTFVGQVIINASTKCDDGIQQGSPFVYCVTDLPLFNCPESPNQKVPWRQAADIRRPPEHLVNKFGAACFHCG</sequence>
<dbReference type="Proteomes" id="UP000765509">
    <property type="component" value="Unassembled WGS sequence"/>
</dbReference>
<organism evidence="1 2">
    <name type="scientific">Austropuccinia psidii MF-1</name>
    <dbReference type="NCBI Taxonomy" id="1389203"/>
    <lineage>
        <taxon>Eukaryota</taxon>
        <taxon>Fungi</taxon>
        <taxon>Dikarya</taxon>
        <taxon>Basidiomycota</taxon>
        <taxon>Pucciniomycotina</taxon>
        <taxon>Pucciniomycetes</taxon>
        <taxon>Pucciniales</taxon>
        <taxon>Sphaerophragmiaceae</taxon>
        <taxon>Austropuccinia</taxon>
    </lineage>
</organism>
<name>A0A9Q3I0U7_9BASI</name>
<dbReference type="AlphaFoldDB" id="A0A9Q3I0U7"/>
<evidence type="ECO:0000313" key="1">
    <source>
        <dbReference type="EMBL" id="MBW0522009.1"/>
    </source>
</evidence>
<gene>
    <name evidence="1" type="ORF">O181_061724</name>
</gene>
<dbReference type="EMBL" id="AVOT02029253">
    <property type="protein sequence ID" value="MBW0522009.1"/>
    <property type="molecule type" value="Genomic_DNA"/>
</dbReference>
<keyword evidence="2" id="KW-1185">Reference proteome</keyword>
<comment type="caution">
    <text evidence="1">The sequence shown here is derived from an EMBL/GenBank/DDBJ whole genome shotgun (WGS) entry which is preliminary data.</text>
</comment>
<protein>
    <submittedName>
        <fullName evidence="1">Uncharacterized protein</fullName>
    </submittedName>
</protein>